<name>A0A2T5M3P1_9EURO</name>
<reference evidence="3 4" key="1">
    <citation type="journal article" date="2018" name="Proc. Natl. Acad. Sci. U.S.A.">
        <title>Linking secondary metabolites to gene clusters through genome sequencing of six diverse Aspergillus species.</title>
        <authorList>
            <person name="Kaerboelling I."/>
            <person name="Vesth T.C."/>
            <person name="Frisvad J.C."/>
            <person name="Nybo J.L."/>
            <person name="Theobald S."/>
            <person name="Kuo A."/>
            <person name="Bowyer P."/>
            <person name="Matsuda Y."/>
            <person name="Mondo S."/>
            <person name="Lyhne E.K."/>
            <person name="Kogle M.E."/>
            <person name="Clum A."/>
            <person name="Lipzen A."/>
            <person name="Salamov A."/>
            <person name="Ngan C.Y."/>
            <person name="Daum C."/>
            <person name="Chiniquy J."/>
            <person name="Barry K."/>
            <person name="LaButti K."/>
            <person name="Haridas S."/>
            <person name="Simmons B.A."/>
            <person name="Magnuson J.K."/>
            <person name="Mortensen U.H."/>
            <person name="Larsen T.O."/>
            <person name="Grigoriev I.V."/>
            <person name="Baker S.E."/>
            <person name="Andersen M.R."/>
        </authorList>
    </citation>
    <scope>NUCLEOTIDE SEQUENCE [LARGE SCALE GENOMIC DNA]</scope>
    <source>
        <strain evidence="3 4">IBT 24754</strain>
    </source>
</reference>
<keyword evidence="2" id="KW-0812">Transmembrane</keyword>
<dbReference type="RefSeq" id="XP_040754524.1">
    <property type="nucleotide sequence ID" value="XM_040892472.1"/>
</dbReference>
<keyword evidence="2" id="KW-0472">Membrane</keyword>
<accession>A0A2T5M3P1</accession>
<evidence type="ECO:0000256" key="2">
    <source>
        <dbReference type="SAM" id="Phobius"/>
    </source>
</evidence>
<evidence type="ECO:0000313" key="3">
    <source>
        <dbReference type="EMBL" id="PTU23132.1"/>
    </source>
</evidence>
<gene>
    <name evidence="3" type="ORF">P175DRAFT_0159393</name>
</gene>
<feature type="region of interest" description="Disordered" evidence="1">
    <location>
        <begin position="1"/>
        <end position="35"/>
    </location>
</feature>
<organism evidence="3 4">
    <name type="scientific">Aspergillus ochraceoroseus IBT 24754</name>
    <dbReference type="NCBI Taxonomy" id="1392256"/>
    <lineage>
        <taxon>Eukaryota</taxon>
        <taxon>Fungi</taxon>
        <taxon>Dikarya</taxon>
        <taxon>Ascomycota</taxon>
        <taxon>Pezizomycotina</taxon>
        <taxon>Eurotiomycetes</taxon>
        <taxon>Eurotiomycetidae</taxon>
        <taxon>Eurotiales</taxon>
        <taxon>Aspergillaceae</taxon>
        <taxon>Aspergillus</taxon>
        <taxon>Aspergillus subgen. Nidulantes</taxon>
    </lineage>
</organism>
<sequence>MYTVVHGAESLYSRTQQASKQASKHPEIDSHSRSKNTLRQCGIGSGHRERAAFGEDAVGRLIYIIKGRSCRSGVFYFIFFCFVFALTGLLDDVYTVMQSARARR</sequence>
<proteinExistence type="predicted"/>
<feature type="transmembrane region" description="Helical" evidence="2">
    <location>
        <begin position="74"/>
        <end position="94"/>
    </location>
</feature>
<dbReference type="Proteomes" id="UP000244073">
    <property type="component" value="Unassembled WGS sequence"/>
</dbReference>
<feature type="compositionally biased region" description="Polar residues" evidence="1">
    <location>
        <begin position="12"/>
        <end position="21"/>
    </location>
</feature>
<dbReference type="GeneID" id="63809354"/>
<protein>
    <submittedName>
        <fullName evidence="3">Uncharacterized protein</fullName>
    </submittedName>
</protein>
<evidence type="ECO:0000256" key="1">
    <source>
        <dbReference type="SAM" id="MobiDB-lite"/>
    </source>
</evidence>
<keyword evidence="2" id="KW-1133">Transmembrane helix</keyword>
<dbReference type="EMBL" id="MSFN02000002">
    <property type="protein sequence ID" value="PTU23132.1"/>
    <property type="molecule type" value="Genomic_DNA"/>
</dbReference>
<evidence type="ECO:0000313" key="4">
    <source>
        <dbReference type="Proteomes" id="UP000244073"/>
    </source>
</evidence>
<dbReference type="VEuPathDB" id="FungiDB:P175DRAFT_0159393"/>
<comment type="caution">
    <text evidence="3">The sequence shown here is derived from an EMBL/GenBank/DDBJ whole genome shotgun (WGS) entry which is preliminary data.</text>
</comment>
<dbReference type="AlphaFoldDB" id="A0A2T5M3P1"/>